<feature type="transmembrane region" description="Helical" evidence="1">
    <location>
        <begin position="1057"/>
        <end position="1076"/>
    </location>
</feature>
<keyword evidence="1" id="KW-0472">Membrane</keyword>
<keyword evidence="1" id="KW-1133">Transmembrane helix</keyword>
<gene>
    <name evidence="2" type="ORF">PQO03_21055</name>
</gene>
<feature type="transmembrane region" description="Helical" evidence="1">
    <location>
        <begin position="595"/>
        <end position="616"/>
    </location>
</feature>
<keyword evidence="1" id="KW-0812">Transmembrane</keyword>
<dbReference type="PRINTS" id="PR00702">
    <property type="entry name" value="ACRIFLAVINRP"/>
</dbReference>
<dbReference type="Pfam" id="PF00873">
    <property type="entry name" value="ACR_tran"/>
    <property type="match status" value="2"/>
</dbReference>
<feature type="transmembrane region" description="Helical" evidence="1">
    <location>
        <begin position="1013"/>
        <end position="1036"/>
    </location>
</feature>
<organism evidence="2 3">
    <name type="scientific">Lentisphaera profundi</name>
    <dbReference type="NCBI Taxonomy" id="1658616"/>
    <lineage>
        <taxon>Bacteria</taxon>
        <taxon>Pseudomonadati</taxon>
        <taxon>Lentisphaerota</taxon>
        <taxon>Lentisphaeria</taxon>
        <taxon>Lentisphaerales</taxon>
        <taxon>Lentisphaeraceae</taxon>
        <taxon>Lentisphaera</taxon>
    </lineage>
</organism>
<dbReference type="Proteomes" id="UP001214250">
    <property type="component" value="Chromosome 2"/>
</dbReference>
<dbReference type="Gene3D" id="3.30.2090.10">
    <property type="entry name" value="Multidrug efflux transporter AcrB TolC docking domain, DN and DC subdomains"/>
    <property type="match status" value="2"/>
</dbReference>
<evidence type="ECO:0000256" key="1">
    <source>
        <dbReference type="SAM" id="Phobius"/>
    </source>
</evidence>
<dbReference type="InterPro" id="IPR001036">
    <property type="entry name" value="Acrflvin-R"/>
</dbReference>
<feature type="transmembrane region" description="Helical" evidence="1">
    <location>
        <begin position="1088"/>
        <end position="1111"/>
    </location>
</feature>
<feature type="transmembrane region" description="Helical" evidence="1">
    <location>
        <begin position="344"/>
        <end position="366"/>
    </location>
</feature>
<evidence type="ECO:0000313" key="3">
    <source>
        <dbReference type="Proteomes" id="UP001214250"/>
    </source>
</evidence>
<feature type="transmembrane region" description="Helical" evidence="1">
    <location>
        <begin position="12"/>
        <end position="31"/>
    </location>
</feature>
<feature type="transmembrane region" description="Helical" evidence="1">
    <location>
        <begin position="515"/>
        <end position="538"/>
    </location>
</feature>
<dbReference type="Gene3D" id="3.30.70.1320">
    <property type="entry name" value="Multidrug efflux transporter AcrB pore domain like"/>
    <property type="match status" value="1"/>
</dbReference>
<name>A0ABY7VYE9_9BACT</name>
<dbReference type="InterPro" id="IPR027463">
    <property type="entry name" value="AcrB_DN_DC_subdom"/>
</dbReference>
<proteinExistence type="predicted"/>
<dbReference type="RefSeq" id="WP_274153177.1">
    <property type="nucleotide sequence ID" value="NZ_CP117812.1"/>
</dbReference>
<dbReference type="PANTHER" id="PTHR32063:SF0">
    <property type="entry name" value="SWARMING MOTILITY PROTEIN SWRC"/>
    <property type="match status" value="1"/>
</dbReference>
<feature type="transmembrane region" description="Helical" evidence="1">
    <location>
        <begin position="944"/>
        <end position="963"/>
    </location>
</feature>
<feature type="transmembrane region" description="Helical" evidence="1">
    <location>
        <begin position="443"/>
        <end position="466"/>
    </location>
</feature>
<dbReference type="SUPFAM" id="SSF82866">
    <property type="entry name" value="Multidrug efflux transporter AcrB transmembrane domain"/>
    <property type="match status" value="2"/>
</dbReference>
<reference evidence="2 3" key="1">
    <citation type="submission" date="2023-02" db="EMBL/GenBank/DDBJ databases">
        <title>Genome sequence of Lentisphaera profundi SAORIC-696.</title>
        <authorList>
            <person name="Kim e."/>
            <person name="Cho J.-C."/>
            <person name="Choi A."/>
            <person name="Kang I."/>
        </authorList>
    </citation>
    <scope>NUCLEOTIDE SEQUENCE [LARGE SCALE GENOMIC DNA]</scope>
    <source>
        <strain evidence="2 3">SAORIC-696</strain>
    </source>
</reference>
<dbReference type="Gene3D" id="1.20.1640.10">
    <property type="entry name" value="Multidrug efflux transporter AcrB transmembrane domain"/>
    <property type="match status" value="3"/>
</dbReference>
<sequence length="1129" mass="125544">MKNFISFFLKQSVLLNIIFVGMIIFSATIAIPNLPVEQFPNFTFGEVQISTMYPGSTPDEVERLVTEEIEDSLRGMEDLDYIKSTSQADRSNITVKFVDDTDYEALYNELRFRVMGIQNRLPTQNGEPLTPFFSEADVDEWLPVIQVNLISKKDQQALPKRTLVLLAKDLRLRLEQIDKVKKVLLLGDDMDQYVVALDPQKLDTHRVTLRDVAQQMRLSGQAPPSGSITTNSGENLIRIDQRYRNSEDIYSVTVRQDGEGNQITVGDLVLDEESGIRKLQGNLINSINAEDSTACKVLKLRSGNAFKIKDDVKQVVQSFQEDYKQYNFDVVYTLDTTNKIKDGLGVLSDSLVLSIIFVMYLLFIFLAQRSAKLTLIGTVLALTATAVSYSSDSRLLQALAIGILACFVMYVCRAAVLTISGIIFSFLGSLLIFYLTGQSINELTLLGFVLVSGIVVDDAIVVIENIQRHREMGKDIKKAVVDGTAEVFWPVLSATLTTMAAFLPLLLMTGSVGDFFSLVPIAVCTALAISIIECLILLPVHVIDLENLLGKEEAPETHKEESLDDFLTRDGIMGKLSRFYHRCLSWTLDHPLTSIFASGTLFCIAIFIMIMPAFGFTPILKLVFFPDNSSIMQVYVRMPGGTPLEDTDKVVRAISNKLLQKGGKRILNTTAQSGMLVDLDYKPVMSNQYGFIMAELPPKADRDFDDAASFIRDTRKELEEEFEINGIDLEVVAAKDGPPVGLPINVRVSGNNDATIMKVVKDIMAFLDDESTKSLKGIIDLKHDRQLRSNVLSFKIDRQKLAGLKLSEVEVQQFIADSLDGAYIADFRRSDEDIPLKLRLAQSQIQDPIDLMNIPFVNQADGKRVLFSDLGHFTSESVSSSLIRWDFQRIVTISGNLDEDTKIGALNVTAKINDWWKANRNNYPGTIISFGGESESTGKSYRSLASAFLLAVILIYGILASQFSSYLQPLLIMSNIIFSFTGVIIVMALLGLGSDMLPAGTIRPERSYFTVNGFMAMVGLTGLVINDAIVLINFINQRLRDGLPLKDALLTAGHQRMRPIMMTTFTTIAGLLPMAIGIPDFSIAWSPFATAFIAGLTVSTSMTLLVIPVLFEILERFRNIKFFNRFKNS</sequence>
<accession>A0ABY7VYE9</accession>
<feature type="transmembrane region" description="Helical" evidence="1">
    <location>
        <begin position="487"/>
        <end position="509"/>
    </location>
</feature>
<dbReference type="Gene3D" id="3.30.70.1430">
    <property type="entry name" value="Multidrug efflux transporter AcrB pore domain"/>
    <property type="match status" value="2"/>
</dbReference>
<feature type="transmembrane region" description="Helical" evidence="1">
    <location>
        <begin position="395"/>
        <end position="412"/>
    </location>
</feature>
<dbReference type="EMBL" id="CP117812">
    <property type="protein sequence ID" value="WDE98303.1"/>
    <property type="molecule type" value="Genomic_DNA"/>
</dbReference>
<feature type="transmembrane region" description="Helical" evidence="1">
    <location>
        <begin position="373"/>
        <end position="389"/>
    </location>
</feature>
<feature type="transmembrane region" description="Helical" evidence="1">
    <location>
        <begin position="419"/>
        <end position="437"/>
    </location>
</feature>
<protein>
    <submittedName>
        <fullName evidence="2">Efflux RND transporter permease subunit</fullName>
    </submittedName>
</protein>
<keyword evidence="3" id="KW-1185">Reference proteome</keyword>
<dbReference type="PANTHER" id="PTHR32063">
    <property type="match status" value="1"/>
</dbReference>
<dbReference type="SUPFAM" id="SSF82714">
    <property type="entry name" value="Multidrug efflux transporter AcrB TolC docking domain, DN and DC subdomains"/>
    <property type="match status" value="2"/>
</dbReference>
<feature type="transmembrane region" description="Helical" evidence="1">
    <location>
        <begin position="970"/>
        <end position="993"/>
    </location>
</feature>
<dbReference type="SUPFAM" id="SSF82693">
    <property type="entry name" value="Multidrug efflux transporter AcrB pore domain, PN1, PN2, PC1 and PC2 subdomains"/>
    <property type="match status" value="2"/>
</dbReference>
<dbReference type="Gene3D" id="3.30.70.1440">
    <property type="entry name" value="Multidrug efflux transporter AcrB pore domain"/>
    <property type="match status" value="1"/>
</dbReference>
<evidence type="ECO:0000313" key="2">
    <source>
        <dbReference type="EMBL" id="WDE98303.1"/>
    </source>
</evidence>